<dbReference type="SUPFAM" id="SSF51338">
    <property type="entry name" value="Composite domain of metallo-dependent hydrolases"/>
    <property type="match status" value="1"/>
</dbReference>
<evidence type="ECO:0000313" key="3">
    <source>
        <dbReference type="Proteomes" id="UP001500683"/>
    </source>
</evidence>
<reference evidence="3" key="1">
    <citation type="journal article" date="2019" name="Int. J. Syst. Evol. Microbiol.">
        <title>The Global Catalogue of Microorganisms (GCM) 10K type strain sequencing project: providing services to taxonomists for standard genome sequencing and annotation.</title>
        <authorList>
            <consortium name="The Broad Institute Genomics Platform"/>
            <consortium name="The Broad Institute Genome Sequencing Center for Infectious Disease"/>
            <person name="Wu L."/>
            <person name="Ma J."/>
        </authorList>
    </citation>
    <scope>NUCLEOTIDE SEQUENCE [LARGE SCALE GENOMIC DNA]</scope>
    <source>
        <strain evidence="3">JCM 16702</strain>
    </source>
</reference>
<sequence length="448" mass="48090">MTHRMLLRGGHVLTMDPDLGDLPSGDVLIEDGTIAAVRPHIDADAEVIDVAGRIVIPGFVDTHRHTWESAIRGVAPDATLDDYFVDILDTFAPVYTPEDVHASNLAGALECLNAGITTLVDWSHINNTPEHADAAIRGLQEAGIRAQYAYGSANTSLAEYWFESKRVIPGDDVRRVRSTYFSSSDGLLTMALATRGPGFCVPDVVRAEWALARELAIPITVHVGMGRQAGRFDMVRQLNELGLLGPDTTYVHCCYLSEEEWRLVADTGGTVSVAPQVEMQMGHGWPPVMKALEHGLRPGLSADVVTTVPGDMFTEIRAAFAADRARVNAACWEADTPVPDTMLTARRMLEIATVNGAHVAGLEDRTGSLTPGKQADVVVVDATAINMAPVHDAAAAVTLSADVSNVETVIVGGVVRKRDGRLLADVNRARALVEASRDRLLAQVEKAA</sequence>
<dbReference type="SUPFAM" id="SSF51556">
    <property type="entry name" value="Metallo-dependent hydrolases"/>
    <property type="match status" value="1"/>
</dbReference>
<dbReference type="InterPro" id="IPR011059">
    <property type="entry name" value="Metal-dep_hydrolase_composite"/>
</dbReference>
<dbReference type="NCBIfam" id="NF006056">
    <property type="entry name" value="PRK08204.1"/>
    <property type="match status" value="1"/>
</dbReference>
<proteinExistence type="predicted"/>
<organism evidence="2 3">
    <name type="scientific">Actinomadura miaoliensis</name>
    <dbReference type="NCBI Taxonomy" id="430685"/>
    <lineage>
        <taxon>Bacteria</taxon>
        <taxon>Bacillati</taxon>
        <taxon>Actinomycetota</taxon>
        <taxon>Actinomycetes</taxon>
        <taxon>Streptosporangiales</taxon>
        <taxon>Thermomonosporaceae</taxon>
        <taxon>Actinomadura</taxon>
    </lineage>
</organism>
<dbReference type="EMBL" id="BAAAZG010000089">
    <property type="protein sequence ID" value="GAA4106904.1"/>
    <property type="molecule type" value="Genomic_DNA"/>
</dbReference>
<dbReference type="InterPro" id="IPR032466">
    <property type="entry name" value="Metal_Hydrolase"/>
</dbReference>
<feature type="domain" description="Amidohydrolase-related" evidence="1">
    <location>
        <begin position="54"/>
        <end position="415"/>
    </location>
</feature>
<keyword evidence="3" id="KW-1185">Reference proteome</keyword>
<dbReference type="RefSeq" id="WP_344959635.1">
    <property type="nucleotide sequence ID" value="NZ_BAAAZG010000089.1"/>
</dbReference>
<accession>A0ABP7X805</accession>
<dbReference type="Pfam" id="PF01979">
    <property type="entry name" value="Amidohydro_1"/>
    <property type="match status" value="1"/>
</dbReference>
<protein>
    <submittedName>
        <fullName evidence="2">Amidohydrolase family protein</fullName>
    </submittedName>
</protein>
<name>A0ABP7X805_9ACTN</name>
<dbReference type="Gene3D" id="2.30.40.10">
    <property type="entry name" value="Urease, subunit C, domain 1"/>
    <property type="match status" value="1"/>
</dbReference>
<dbReference type="Gene3D" id="3.20.20.140">
    <property type="entry name" value="Metal-dependent hydrolases"/>
    <property type="match status" value="1"/>
</dbReference>
<dbReference type="InterPro" id="IPR006680">
    <property type="entry name" value="Amidohydro-rel"/>
</dbReference>
<comment type="caution">
    <text evidence="2">The sequence shown here is derived from an EMBL/GenBank/DDBJ whole genome shotgun (WGS) entry which is preliminary data.</text>
</comment>
<dbReference type="PANTHER" id="PTHR43794:SF5">
    <property type="entry name" value="CHLOROHYDROLASE FAMILY PROTEIN"/>
    <property type="match status" value="1"/>
</dbReference>
<evidence type="ECO:0000313" key="2">
    <source>
        <dbReference type="EMBL" id="GAA4106904.1"/>
    </source>
</evidence>
<dbReference type="InterPro" id="IPR050287">
    <property type="entry name" value="MTA/SAH_deaminase"/>
</dbReference>
<gene>
    <name evidence="2" type="ORF">GCM10022214_88150</name>
</gene>
<evidence type="ECO:0000259" key="1">
    <source>
        <dbReference type="Pfam" id="PF01979"/>
    </source>
</evidence>
<dbReference type="PANTHER" id="PTHR43794">
    <property type="entry name" value="AMINOHYDROLASE SSNA-RELATED"/>
    <property type="match status" value="1"/>
</dbReference>
<dbReference type="Proteomes" id="UP001500683">
    <property type="component" value="Unassembled WGS sequence"/>
</dbReference>